<dbReference type="RefSeq" id="WP_003729127.1">
    <property type="nucleotide sequence ID" value="NC_017537.1"/>
</dbReference>
<dbReference type="AlphaFoldDB" id="A0A0E0UTC3"/>
<dbReference type="GO" id="GO:0009307">
    <property type="term" value="P:DNA restriction-modification system"/>
    <property type="evidence" value="ECO:0007669"/>
    <property type="project" value="InterPro"/>
</dbReference>
<dbReference type="HOGENOM" id="CLU_085317_0_0_9"/>
<dbReference type="InterPro" id="IPR019046">
    <property type="entry name" value="Restrct_endonuc_II_NgoPII"/>
</dbReference>
<dbReference type="GO" id="GO:0003677">
    <property type="term" value="F:DNA binding"/>
    <property type="evidence" value="ECO:0007669"/>
    <property type="project" value="InterPro"/>
</dbReference>
<evidence type="ECO:0000313" key="1">
    <source>
        <dbReference type="EMBL" id="AEH91348.1"/>
    </source>
</evidence>
<keyword evidence="1" id="KW-0540">Nuclease</keyword>
<keyword evidence="1" id="KW-0378">Hydrolase</keyword>
<dbReference type="GO" id="GO:0009036">
    <property type="term" value="F:type II site-specific deoxyribonuclease activity"/>
    <property type="evidence" value="ECO:0007669"/>
    <property type="project" value="InterPro"/>
</dbReference>
<dbReference type="PATRIC" id="fig|1030009.3.peg.334"/>
<protein>
    <submittedName>
        <fullName evidence="1">NgoII restriction endonuclease R.NgoII</fullName>
    </submittedName>
</protein>
<reference evidence="1 2" key="1">
    <citation type="journal article" date="2011" name="J. Bacteriol.">
        <title>Genome sequence of the nonpathogenic Listeria monocytogenes serovar 4a strain M7.</title>
        <authorList>
            <person name="Chen J."/>
            <person name="Xia Y."/>
            <person name="Cheng C."/>
            <person name="Fang C."/>
            <person name="Shan Y."/>
            <person name="Jin G."/>
            <person name="Fang W."/>
        </authorList>
    </citation>
    <scope>NUCLEOTIDE SEQUENCE [LARGE SCALE GENOMIC DNA]</scope>
    <source>
        <strain evidence="1 2">M7</strain>
    </source>
</reference>
<dbReference type="REBASE" id="37405">
    <property type="entry name" value="LmoM7ORF343P"/>
</dbReference>
<dbReference type="EMBL" id="CP002816">
    <property type="protein sequence ID" value="AEH91348.1"/>
    <property type="molecule type" value="Genomic_DNA"/>
</dbReference>
<organism evidence="1 2">
    <name type="scientific">Listeria monocytogenes serotype 4a (strain M7)</name>
    <dbReference type="NCBI Taxonomy" id="1030009"/>
    <lineage>
        <taxon>Bacteria</taxon>
        <taxon>Bacillati</taxon>
        <taxon>Bacillota</taxon>
        <taxon>Bacilli</taxon>
        <taxon>Bacillales</taxon>
        <taxon>Listeriaceae</taxon>
        <taxon>Listeria</taxon>
    </lineage>
</organism>
<gene>
    <name evidence="1" type="ordered locus">LMM7_0342</name>
</gene>
<dbReference type="KEGG" id="lmq:LMM7_0342"/>
<name>A0A0E0UTC3_LISMM</name>
<accession>A0A0E0UTC3</accession>
<dbReference type="Proteomes" id="UP000000486">
    <property type="component" value="Chromosome"/>
</dbReference>
<keyword evidence="1" id="KW-0255">Endonuclease</keyword>
<proteinExistence type="predicted"/>
<sequence>MSEYSNVLIALSNILERNSCRLTPIFRGNGAANAAGDSLEFFVKDMFCTGASAYSHQIEKEKHYDKYLSWKGNSSNFPDFIIKEGVGVEPKKMNGKGVGNLALNSSFPKAYIYPDTQNLPIKELIMESQWEKKEIVYVVGNLNEKDDKLYRLWLAYGNTFIARESIYLDLKESIKEAVVDLPDAIFVDTKEFGRIKKVDPLGNSNLRLRGMWELSHPEVVFQKYLQMNEIPEDATKINLIITENEYENLSDKPDLSRYFNENRLQVQKILIPNPNNLEEEISAYLFEAFTD</sequence>
<evidence type="ECO:0000313" key="2">
    <source>
        <dbReference type="Proteomes" id="UP000000486"/>
    </source>
</evidence>
<dbReference type="Pfam" id="PF09521">
    <property type="entry name" value="RE_NgoPII"/>
    <property type="match status" value="1"/>
</dbReference>